<dbReference type="PRINTS" id="PR01006">
    <property type="entry name" value="FLGHOOKFLIE"/>
</dbReference>
<reference evidence="6" key="1">
    <citation type="journal article" date="2014" name="Int. J. Syst. Evol. Microbiol.">
        <title>Complete genome sequence of Corynebacterium casei LMG S-19264T (=DSM 44701T), isolated from a smear-ripened cheese.</title>
        <authorList>
            <consortium name="US DOE Joint Genome Institute (JGI-PGF)"/>
            <person name="Walter F."/>
            <person name="Albersmeier A."/>
            <person name="Kalinowski J."/>
            <person name="Ruckert C."/>
        </authorList>
    </citation>
    <scope>NUCLEOTIDE SEQUENCE</scope>
    <source>
        <strain evidence="6">KCTC 32296</strain>
    </source>
</reference>
<keyword evidence="6" id="KW-0969">Cilium</keyword>
<keyword evidence="6" id="KW-0282">Flagellum</keyword>
<dbReference type="GO" id="GO:0003774">
    <property type="term" value="F:cytoskeletal motor activity"/>
    <property type="evidence" value="ECO:0007669"/>
    <property type="project" value="InterPro"/>
</dbReference>
<dbReference type="Pfam" id="PF02049">
    <property type="entry name" value="FliE"/>
    <property type="match status" value="1"/>
</dbReference>
<dbReference type="EMBL" id="BMZB01000002">
    <property type="protein sequence ID" value="GGZ33707.1"/>
    <property type="molecule type" value="Genomic_DNA"/>
</dbReference>
<dbReference type="HAMAP" id="MF_00724">
    <property type="entry name" value="FliE"/>
    <property type="match status" value="1"/>
</dbReference>
<dbReference type="GO" id="GO:0005198">
    <property type="term" value="F:structural molecule activity"/>
    <property type="evidence" value="ECO:0007669"/>
    <property type="project" value="UniProtKB-UniRule"/>
</dbReference>
<dbReference type="GO" id="GO:0071973">
    <property type="term" value="P:bacterial-type flagellum-dependent cell motility"/>
    <property type="evidence" value="ECO:0007669"/>
    <property type="project" value="InterPro"/>
</dbReference>
<keyword evidence="6" id="KW-0966">Cell projection</keyword>
<accession>A0A918UTD9</accession>
<dbReference type="PANTHER" id="PTHR34653">
    <property type="match status" value="1"/>
</dbReference>
<comment type="subcellular location">
    <subcellularLocation>
        <location evidence="1 4">Bacterial flagellum basal body</location>
    </subcellularLocation>
</comment>
<dbReference type="NCBIfam" id="TIGR00205">
    <property type="entry name" value="fliE"/>
    <property type="match status" value="1"/>
</dbReference>
<dbReference type="PANTHER" id="PTHR34653:SF1">
    <property type="entry name" value="FLAGELLAR HOOK-BASAL BODY COMPLEX PROTEIN FLIE"/>
    <property type="match status" value="1"/>
</dbReference>
<evidence type="ECO:0000313" key="7">
    <source>
        <dbReference type="Proteomes" id="UP000662572"/>
    </source>
</evidence>
<comment type="caution">
    <text evidence="6">The sequence shown here is derived from an EMBL/GenBank/DDBJ whole genome shotgun (WGS) entry which is preliminary data.</text>
</comment>
<dbReference type="RefSeq" id="WP_189486312.1">
    <property type="nucleotide sequence ID" value="NZ_BMZB01000002.1"/>
</dbReference>
<keyword evidence="3 4" id="KW-0975">Bacterial flagellum</keyword>
<sequence length="104" mass="10919">MNPILAAKAYGAAQSQFNKISGGEETGGTPDIGSKFSSLLQNTVQQTYASTANAENQIALQAQGKTELIDAVTAISSAEASLETVIAVRDQVIAAYQEIMRMPI</sequence>
<dbReference type="AlphaFoldDB" id="A0A918UTD9"/>
<evidence type="ECO:0000256" key="4">
    <source>
        <dbReference type="HAMAP-Rule" id="MF_00724"/>
    </source>
</evidence>
<organism evidence="6 7">
    <name type="scientific">Asticcacaulis endophyticus</name>
    <dbReference type="NCBI Taxonomy" id="1395890"/>
    <lineage>
        <taxon>Bacteria</taxon>
        <taxon>Pseudomonadati</taxon>
        <taxon>Pseudomonadota</taxon>
        <taxon>Alphaproteobacteria</taxon>
        <taxon>Caulobacterales</taxon>
        <taxon>Caulobacteraceae</taxon>
        <taxon>Asticcacaulis</taxon>
    </lineage>
</organism>
<dbReference type="Proteomes" id="UP000662572">
    <property type="component" value="Unassembled WGS sequence"/>
</dbReference>
<reference evidence="6" key="2">
    <citation type="submission" date="2020-09" db="EMBL/GenBank/DDBJ databases">
        <authorList>
            <person name="Sun Q."/>
            <person name="Kim S."/>
        </authorList>
    </citation>
    <scope>NUCLEOTIDE SEQUENCE</scope>
    <source>
        <strain evidence="6">KCTC 32296</strain>
    </source>
</reference>
<name>A0A918UTD9_9CAUL</name>
<keyword evidence="7" id="KW-1185">Reference proteome</keyword>
<dbReference type="GO" id="GO:0009425">
    <property type="term" value="C:bacterial-type flagellum basal body"/>
    <property type="evidence" value="ECO:0007669"/>
    <property type="project" value="UniProtKB-SubCell"/>
</dbReference>
<comment type="similarity">
    <text evidence="2 4">Belongs to the FliE family.</text>
</comment>
<dbReference type="InterPro" id="IPR001624">
    <property type="entry name" value="FliE"/>
</dbReference>
<evidence type="ECO:0000256" key="2">
    <source>
        <dbReference type="ARBA" id="ARBA00009272"/>
    </source>
</evidence>
<proteinExistence type="inferred from homology"/>
<evidence type="ECO:0000256" key="1">
    <source>
        <dbReference type="ARBA" id="ARBA00004117"/>
    </source>
</evidence>
<gene>
    <name evidence="4 6" type="primary">fliE</name>
    <name evidence="6" type="ORF">GCM10011273_20090</name>
</gene>
<evidence type="ECO:0000256" key="3">
    <source>
        <dbReference type="ARBA" id="ARBA00023143"/>
    </source>
</evidence>
<evidence type="ECO:0000256" key="5">
    <source>
        <dbReference type="NCBIfam" id="TIGR00205"/>
    </source>
</evidence>
<protein>
    <recommendedName>
        <fullName evidence="4 5">Flagellar hook-basal body complex protein FliE</fullName>
    </recommendedName>
</protein>
<evidence type="ECO:0000313" key="6">
    <source>
        <dbReference type="EMBL" id="GGZ33707.1"/>
    </source>
</evidence>